<dbReference type="InterPro" id="IPR003524">
    <property type="entry name" value="PNAcMuramoyl-5peptid_Trfase"/>
</dbReference>
<organism evidence="10 11">
    <name type="scientific">Egicoccus halophilus</name>
    <dbReference type="NCBI Taxonomy" id="1670830"/>
    <lineage>
        <taxon>Bacteria</taxon>
        <taxon>Bacillati</taxon>
        <taxon>Actinomycetota</taxon>
        <taxon>Nitriliruptoria</taxon>
        <taxon>Egicoccales</taxon>
        <taxon>Egicoccaceae</taxon>
        <taxon>Egicoccus</taxon>
    </lineage>
</organism>
<comment type="cofactor">
    <cofactor evidence="7 9">
        <name>Mg(2+)</name>
        <dbReference type="ChEBI" id="CHEBI:18420"/>
    </cofactor>
</comment>
<dbReference type="EMBL" id="BMHA01000003">
    <property type="protein sequence ID" value="GGI04321.1"/>
    <property type="molecule type" value="Genomic_DNA"/>
</dbReference>
<dbReference type="NCBIfam" id="TIGR00445">
    <property type="entry name" value="mraY"/>
    <property type="match status" value="1"/>
</dbReference>
<feature type="transmembrane region" description="Helical" evidence="7">
    <location>
        <begin position="152"/>
        <end position="171"/>
    </location>
</feature>
<dbReference type="EC" id="2.7.8.13" evidence="7 8"/>
<keyword evidence="3 7" id="KW-0808">Transferase</keyword>
<keyword evidence="5 7" id="KW-1133">Transmembrane helix</keyword>
<feature type="binding site" evidence="9">
    <location>
        <position position="170"/>
    </location>
    <ligand>
        <name>Mg(2+)</name>
        <dbReference type="ChEBI" id="CHEBI:18420"/>
    </ligand>
</feature>
<evidence type="ECO:0000256" key="8">
    <source>
        <dbReference type="NCBIfam" id="TIGR00445"/>
    </source>
</evidence>
<keyword evidence="7 9" id="KW-0479">Metal-binding</keyword>
<dbReference type="GO" id="GO:0009252">
    <property type="term" value="P:peptidoglycan biosynthetic process"/>
    <property type="evidence" value="ECO:0007669"/>
    <property type="project" value="UniProtKB-UniRule"/>
</dbReference>
<keyword evidence="7 9" id="KW-0460">Magnesium</keyword>
<comment type="function">
    <text evidence="7">Catalyzes the initial step of the lipid cycle reactions in the biosynthesis of the cell wall peptidoglycan: transfers peptidoglycan precursor phospho-MurNAc-pentapeptide from UDP-MurNAc-pentapeptide onto the lipid carrier undecaprenyl phosphate, yielding undecaprenyl-pyrophosphoryl-MurNAc-pentapeptide, known as lipid I.</text>
</comment>
<dbReference type="InterPro" id="IPR000715">
    <property type="entry name" value="Glycosyl_transferase_4"/>
</dbReference>
<feature type="transmembrane region" description="Helical" evidence="7">
    <location>
        <begin position="238"/>
        <end position="258"/>
    </location>
</feature>
<dbReference type="Pfam" id="PF10555">
    <property type="entry name" value="MraY_sig1"/>
    <property type="match status" value="1"/>
</dbReference>
<reference evidence="10" key="2">
    <citation type="submission" date="2020-09" db="EMBL/GenBank/DDBJ databases">
        <authorList>
            <person name="Sun Q."/>
            <person name="Zhou Y."/>
        </authorList>
    </citation>
    <scope>NUCLEOTIDE SEQUENCE</scope>
    <source>
        <strain evidence="10">CGMCC 1.14988</strain>
    </source>
</reference>
<feature type="transmembrane region" description="Helical" evidence="7">
    <location>
        <begin position="264"/>
        <end position="286"/>
    </location>
</feature>
<dbReference type="OrthoDB" id="9805475at2"/>
<feature type="transmembrane region" description="Helical" evidence="7">
    <location>
        <begin position="211"/>
        <end position="231"/>
    </location>
</feature>
<evidence type="ECO:0000256" key="9">
    <source>
        <dbReference type="PIRSR" id="PIRSR600715-1"/>
    </source>
</evidence>
<keyword evidence="7" id="KW-0132">Cell division</keyword>
<accession>A0A8J3A8E7</accession>
<dbReference type="GO" id="GO:0008360">
    <property type="term" value="P:regulation of cell shape"/>
    <property type="evidence" value="ECO:0007669"/>
    <property type="project" value="UniProtKB-KW"/>
</dbReference>
<dbReference type="PANTHER" id="PTHR22926">
    <property type="entry name" value="PHOSPHO-N-ACETYLMURAMOYL-PENTAPEPTIDE-TRANSFERASE"/>
    <property type="match status" value="1"/>
</dbReference>
<keyword evidence="11" id="KW-1185">Reference proteome</keyword>
<dbReference type="InterPro" id="IPR018480">
    <property type="entry name" value="PNAcMuramoyl-5peptid_Trfase_CS"/>
</dbReference>
<keyword evidence="6 7" id="KW-0472">Membrane</keyword>
<dbReference type="RefSeq" id="WP_130649584.1">
    <property type="nucleotide sequence ID" value="NZ_BMHA01000003.1"/>
</dbReference>
<protein>
    <recommendedName>
        <fullName evidence="7 8">Phospho-N-acetylmuramoyl-pentapeptide-transferase</fullName>
        <ecNumber evidence="7 8">2.7.8.13</ecNumber>
    </recommendedName>
    <alternativeName>
        <fullName evidence="7">UDP-MurNAc-pentapeptide phosphotransferase</fullName>
    </alternativeName>
</protein>
<comment type="catalytic activity">
    <reaction evidence="7">
        <text>UDP-N-acetyl-alpha-D-muramoyl-L-alanyl-gamma-D-glutamyl-meso-2,6-diaminopimeloyl-D-alanyl-D-alanine + di-trans,octa-cis-undecaprenyl phosphate = di-trans,octa-cis-undecaprenyl diphospho-N-acetyl-alpha-D-muramoyl-L-alanyl-D-glutamyl-meso-2,6-diaminopimeloyl-D-alanyl-D-alanine + UMP</text>
        <dbReference type="Rhea" id="RHEA:28386"/>
        <dbReference type="ChEBI" id="CHEBI:57865"/>
        <dbReference type="ChEBI" id="CHEBI:60392"/>
        <dbReference type="ChEBI" id="CHEBI:61386"/>
        <dbReference type="ChEBI" id="CHEBI:61387"/>
        <dbReference type="EC" id="2.7.8.13"/>
    </reaction>
</comment>
<dbReference type="HAMAP" id="MF_00038">
    <property type="entry name" value="MraY"/>
    <property type="match status" value="1"/>
</dbReference>
<keyword evidence="7" id="KW-0131">Cell cycle</keyword>
<evidence type="ECO:0000256" key="6">
    <source>
        <dbReference type="ARBA" id="ARBA00023136"/>
    </source>
</evidence>
<name>A0A8J3A8E7_9ACTN</name>
<evidence type="ECO:0000256" key="1">
    <source>
        <dbReference type="ARBA" id="ARBA00004141"/>
    </source>
</evidence>
<dbReference type="GO" id="GO:0046872">
    <property type="term" value="F:metal ion binding"/>
    <property type="evidence" value="ECO:0007669"/>
    <property type="project" value="UniProtKB-KW"/>
</dbReference>
<dbReference type="CDD" id="cd06852">
    <property type="entry name" value="GT_MraY"/>
    <property type="match status" value="1"/>
</dbReference>
<dbReference type="Pfam" id="PF00953">
    <property type="entry name" value="Glycos_transf_4"/>
    <property type="match status" value="1"/>
</dbReference>
<evidence type="ECO:0000256" key="4">
    <source>
        <dbReference type="ARBA" id="ARBA00022692"/>
    </source>
</evidence>
<keyword evidence="7" id="KW-1003">Cell membrane</keyword>
<gene>
    <name evidence="7 10" type="primary">mraY</name>
    <name evidence="10" type="ORF">GCM10011354_08510</name>
</gene>
<feature type="transmembrane region" description="Helical" evidence="7">
    <location>
        <begin position="115"/>
        <end position="132"/>
    </location>
</feature>
<comment type="subcellular location">
    <subcellularLocation>
        <location evidence="7">Cell membrane</location>
        <topology evidence="7">Multi-pass membrane protein</topology>
    </subcellularLocation>
    <subcellularLocation>
        <location evidence="1">Membrane</location>
        <topology evidence="1">Multi-pass membrane protein</topology>
    </subcellularLocation>
</comment>
<feature type="transmembrane region" description="Helical" evidence="7">
    <location>
        <begin position="313"/>
        <end position="334"/>
    </location>
</feature>
<feature type="binding site" evidence="9">
    <location>
        <position position="242"/>
    </location>
    <ligand>
        <name>Mg(2+)</name>
        <dbReference type="ChEBI" id="CHEBI:18420"/>
    </ligand>
</feature>
<evidence type="ECO:0000256" key="7">
    <source>
        <dbReference type="HAMAP-Rule" id="MF_00038"/>
    </source>
</evidence>
<evidence type="ECO:0000313" key="11">
    <source>
        <dbReference type="Proteomes" id="UP000650511"/>
    </source>
</evidence>
<dbReference type="Proteomes" id="UP000650511">
    <property type="component" value="Unassembled WGS sequence"/>
</dbReference>
<keyword evidence="4 7" id="KW-0812">Transmembrane</keyword>
<feature type="transmembrane region" description="Helical" evidence="7">
    <location>
        <begin position="6"/>
        <end position="26"/>
    </location>
</feature>
<keyword evidence="7" id="KW-0961">Cell wall biogenesis/degradation</keyword>
<evidence type="ECO:0000256" key="2">
    <source>
        <dbReference type="ARBA" id="ARBA00005583"/>
    </source>
</evidence>
<feature type="transmembrane region" description="Helical" evidence="7">
    <location>
        <begin position="78"/>
        <end position="95"/>
    </location>
</feature>
<dbReference type="AlphaFoldDB" id="A0A8J3A8E7"/>
<dbReference type="GO" id="GO:0051301">
    <property type="term" value="P:cell division"/>
    <property type="evidence" value="ECO:0007669"/>
    <property type="project" value="UniProtKB-KW"/>
</dbReference>
<proteinExistence type="inferred from homology"/>
<comment type="pathway">
    <text evidence="7">Cell wall biogenesis; peptidoglycan biosynthesis.</text>
</comment>
<dbReference type="UniPathway" id="UPA00219"/>
<dbReference type="GO" id="GO:0071555">
    <property type="term" value="P:cell wall organization"/>
    <property type="evidence" value="ECO:0007669"/>
    <property type="project" value="UniProtKB-KW"/>
</dbReference>
<sequence length="344" mass="36458">MIAILISGTVALVAALAGTPLVITYFRERGFGQFIREEGPEAHHAKAGTPTMGGTAIVLAAVLAFLTAHLTSVTFTPVGWLVVFVFVGMAAVGFADDFIKLRMQRNLGLNKTAKFLGQAVIAAVFAFAGPALADLPTNISIVGALEIQLPNWAFFLWIFLLLAGASNAVNLTDGLDGLAAGSGALVFGAYTLIAFWQFRNPFAYPMESGEALDVAIIVAAVMAACAGFLWHNAPPARIFMGDTGSLALGGLLAAVSVVTNTQVLLVLLGGLYVLETLSVIIQVAVFRSTGRRVFRMAPMHHHFELLGWQETTIIVRFWIIAGIGVALGLGTFYAEYLSRFGPLG</sequence>
<dbReference type="PANTHER" id="PTHR22926:SF5">
    <property type="entry name" value="PHOSPHO-N-ACETYLMURAMOYL-PENTAPEPTIDE-TRANSFERASE HOMOLOG"/>
    <property type="match status" value="1"/>
</dbReference>
<evidence type="ECO:0000313" key="10">
    <source>
        <dbReference type="EMBL" id="GGI04321.1"/>
    </source>
</evidence>
<evidence type="ECO:0000256" key="3">
    <source>
        <dbReference type="ARBA" id="ARBA00022679"/>
    </source>
</evidence>
<comment type="caution">
    <text evidence="10">The sequence shown here is derived from an EMBL/GenBank/DDBJ whole genome shotgun (WGS) entry which is preliminary data.</text>
</comment>
<keyword evidence="7" id="KW-0133">Cell shape</keyword>
<feature type="transmembrane region" description="Helical" evidence="7">
    <location>
        <begin position="47"/>
        <end position="66"/>
    </location>
</feature>
<dbReference type="PROSITE" id="PS01348">
    <property type="entry name" value="MRAY_2"/>
    <property type="match status" value="1"/>
</dbReference>
<reference evidence="10" key="1">
    <citation type="journal article" date="2014" name="Int. J. Syst. Evol. Microbiol.">
        <title>Complete genome sequence of Corynebacterium casei LMG S-19264T (=DSM 44701T), isolated from a smear-ripened cheese.</title>
        <authorList>
            <consortium name="US DOE Joint Genome Institute (JGI-PGF)"/>
            <person name="Walter F."/>
            <person name="Albersmeier A."/>
            <person name="Kalinowski J."/>
            <person name="Ruckert C."/>
        </authorList>
    </citation>
    <scope>NUCLEOTIDE SEQUENCE</scope>
    <source>
        <strain evidence="10">CGMCC 1.14988</strain>
    </source>
</reference>
<evidence type="ECO:0000256" key="5">
    <source>
        <dbReference type="ARBA" id="ARBA00022989"/>
    </source>
</evidence>
<feature type="transmembrane region" description="Helical" evidence="7">
    <location>
        <begin position="178"/>
        <end position="199"/>
    </location>
</feature>
<dbReference type="GO" id="GO:0005886">
    <property type="term" value="C:plasma membrane"/>
    <property type="evidence" value="ECO:0007669"/>
    <property type="project" value="UniProtKB-SubCell"/>
</dbReference>
<keyword evidence="7" id="KW-0573">Peptidoglycan synthesis</keyword>
<comment type="similarity">
    <text evidence="2 7">Belongs to the glycosyltransferase 4 family. MraY subfamily.</text>
</comment>
<dbReference type="GO" id="GO:0008963">
    <property type="term" value="F:phospho-N-acetylmuramoyl-pentapeptide-transferase activity"/>
    <property type="evidence" value="ECO:0007669"/>
    <property type="project" value="UniProtKB-UniRule"/>
</dbReference>